<dbReference type="GO" id="GO:0019254">
    <property type="term" value="P:carnitine metabolic process, CoA-linked"/>
    <property type="evidence" value="ECO:0007669"/>
    <property type="project" value="TreeGrafter"/>
</dbReference>
<accession>A0A0B1SDK5</accession>
<feature type="domain" description="Choline/carnitine acyltransferase" evidence="5">
    <location>
        <begin position="31"/>
        <end position="94"/>
    </location>
</feature>
<name>A0A0B1SDK5_OESDE</name>
<dbReference type="AlphaFoldDB" id="A0A0B1SDK5"/>
<dbReference type="EMBL" id="KN575779">
    <property type="protein sequence ID" value="KHJ83009.1"/>
    <property type="molecule type" value="Genomic_DNA"/>
</dbReference>
<keyword evidence="3 6" id="KW-0012">Acyltransferase</keyword>
<dbReference type="InterPro" id="IPR039551">
    <property type="entry name" value="Cho/carn_acyl_trans"/>
</dbReference>
<organism evidence="6 7">
    <name type="scientific">Oesophagostomum dentatum</name>
    <name type="common">Nodular worm</name>
    <dbReference type="NCBI Taxonomy" id="61180"/>
    <lineage>
        <taxon>Eukaryota</taxon>
        <taxon>Metazoa</taxon>
        <taxon>Ecdysozoa</taxon>
        <taxon>Nematoda</taxon>
        <taxon>Chromadorea</taxon>
        <taxon>Rhabditida</taxon>
        <taxon>Rhabditina</taxon>
        <taxon>Rhabditomorpha</taxon>
        <taxon>Strongyloidea</taxon>
        <taxon>Strongylidae</taxon>
        <taxon>Oesophagostomum</taxon>
    </lineage>
</organism>
<evidence type="ECO:0000313" key="6">
    <source>
        <dbReference type="EMBL" id="KHJ83009.1"/>
    </source>
</evidence>
<dbReference type="InterPro" id="IPR000542">
    <property type="entry name" value="Carn_acyl_trans"/>
</dbReference>
<comment type="similarity">
    <text evidence="1">Belongs to the carnitine/choline acetyltransferase family.</text>
</comment>
<evidence type="ECO:0000259" key="5">
    <source>
        <dbReference type="Pfam" id="PF00755"/>
    </source>
</evidence>
<dbReference type="Proteomes" id="UP000053660">
    <property type="component" value="Unassembled WGS sequence"/>
</dbReference>
<evidence type="ECO:0000256" key="3">
    <source>
        <dbReference type="ARBA" id="ARBA00023315"/>
    </source>
</evidence>
<dbReference type="Pfam" id="PF00755">
    <property type="entry name" value="Carn_acyltransf"/>
    <property type="match status" value="2"/>
</dbReference>
<feature type="active site" description="Proton acceptor" evidence="4">
    <location>
        <position position="131"/>
    </location>
</feature>
<feature type="domain" description="Choline/carnitine acyltransferase" evidence="5">
    <location>
        <begin position="115"/>
        <end position="268"/>
    </location>
</feature>
<dbReference type="GO" id="GO:0004092">
    <property type="term" value="F:carnitine O-acetyltransferase activity"/>
    <property type="evidence" value="ECO:0007669"/>
    <property type="project" value="TreeGrafter"/>
</dbReference>
<evidence type="ECO:0000256" key="4">
    <source>
        <dbReference type="PIRSR" id="PIRSR600542-1"/>
    </source>
</evidence>
<evidence type="ECO:0000256" key="1">
    <source>
        <dbReference type="ARBA" id="ARBA00005232"/>
    </source>
</evidence>
<evidence type="ECO:0000313" key="7">
    <source>
        <dbReference type="Proteomes" id="UP000053660"/>
    </source>
</evidence>
<proteinExistence type="inferred from homology"/>
<dbReference type="OrthoDB" id="5855235at2759"/>
<gene>
    <name evidence="6" type="ORF">OESDEN_17296</name>
</gene>
<reference evidence="6 7" key="1">
    <citation type="submission" date="2014-03" db="EMBL/GenBank/DDBJ databases">
        <title>Draft genome of the hookworm Oesophagostomum dentatum.</title>
        <authorList>
            <person name="Mitreva M."/>
        </authorList>
    </citation>
    <scope>NUCLEOTIDE SEQUENCE [LARGE SCALE GENOMIC DNA]</scope>
    <source>
        <strain evidence="6 7">OD-Hann</strain>
    </source>
</reference>
<dbReference type="InterPro" id="IPR042231">
    <property type="entry name" value="Cho/carn_acyl_trans_2"/>
</dbReference>
<dbReference type="GO" id="GO:0005777">
    <property type="term" value="C:peroxisome"/>
    <property type="evidence" value="ECO:0007669"/>
    <property type="project" value="TreeGrafter"/>
</dbReference>
<keyword evidence="7" id="KW-1185">Reference proteome</keyword>
<dbReference type="InterPro" id="IPR023213">
    <property type="entry name" value="CAT-like_dom_sf"/>
</dbReference>
<protein>
    <submittedName>
        <fullName evidence="6">Choline/Carnitine O-acyltransferase</fullName>
    </submittedName>
</protein>
<dbReference type="Gene3D" id="3.30.559.10">
    <property type="entry name" value="Chloramphenicol acetyltransferase-like domain"/>
    <property type="match status" value="1"/>
</dbReference>
<dbReference type="Gene3D" id="3.30.559.70">
    <property type="entry name" value="Choline/Carnitine o-acyltransferase, domain 2"/>
    <property type="match status" value="1"/>
</dbReference>
<evidence type="ECO:0000256" key="2">
    <source>
        <dbReference type="ARBA" id="ARBA00022679"/>
    </source>
</evidence>
<dbReference type="PANTHER" id="PTHR22589:SF103">
    <property type="entry name" value="CARNITINE O-ACETYL-TRANSFERASE, ISOFORM A-RELATED"/>
    <property type="match status" value="1"/>
</dbReference>
<dbReference type="PANTHER" id="PTHR22589">
    <property type="entry name" value="CARNITINE O-ACYLTRANSFERASE"/>
    <property type="match status" value="1"/>
</dbReference>
<feature type="non-terminal residue" evidence="6">
    <location>
        <position position="269"/>
    </location>
</feature>
<sequence length="269" mass="30581">MHSGLLHDNLLIRIHCLHYHLYRDHHIYFPAHPKNSSSLRCVEDALFVLCIDQESEPEKGYTEDDEHARQVLHGGGAKVNSSNRWFDKTLQVLFSVFNLISVNVCAYEFMMTSALQLIAGKNGYCGLCYEHTPAEGPPVAALMDFICDKFDSKSFLKDAELGKGTVEELEFELNDAQKAQIERSGKKMDKVAEDLDVVAHTFKHYGKNFPKSVKMSPDSWIQIAFQLAFYRIHSAVPPTYETATLRKFTEGRTENARSPNVFAEIFVKK</sequence>
<dbReference type="SUPFAM" id="SSF52777">
    <property type="entry name" value="CoA-dependent acyltransferases"/>
    <property type="match status" value="2"/>
</dbReference>
<keyword evidence="2 6" id="KW-0808">Transferase</keyword>